<organism evidence="1 2">
    <name type="scientific">Sphingorhabdus rigui</name>
    <dbReference type="NCBI Taxonomy" id="1282858"/>
    <lineage>
        <taxon>Bacteria</taxon>
        <taxon>Pseudomonadati</taxon>
        <taxon>Pseudomonadota</taxon>
        <taxon>Alphaproteobacteria</taxon>
        <taxon>Sphingomonadales</taxon>
        <taxon>Sphingomonadaceae</taxon>
        <taxon>Sphingorhabdus</taxon>
    </lineage>
</organism>
<dbReference type="AlphaFoldDB" id="A0A840B0F4"/>
<accession>A0A840B0F4</accession>
<sequence length="89" mass="9637">MATRKACAVVARVNYNGCPGIVAAAVQCIAGAFDESALGPFDGAHRSFMRASLLIRLALYTTLQKPIEPCGQRALNFVLFEFRAYKIGK</sequence>
<gene>
    <name evidence="1" type="ORF">GGR91_001661</name>
</gene>
<comment type="caution">
    <text evidence="1">The sequence shown here is derived from an EMBL/GenBank/DDBJ whole genome shotgun (WGS) entry which is preliminary data.</text>
</comment>
<evidence type="ECO:0000313" key="2">
    <source>
        <dbReference type="Proteomes" id="UP000581447"/>
    </source>
</evidence>
<proteinExistence type="predicted"/>
<name>A0A840B0F4_9SPHN</name>
<reference evidence="1 2" key="1">
    <citation type="submission" date="2020-08" db="EMBL/GenBank/DDBJ databases">
        <title>Genomic Encyclopedia of Type Strains, Phase IV (KMG-IV): sequencing the most valuable type-strain genomes for metagenomic binning, comparative biology and taxonomic classification.</title>
        <authorList>
            <person name="Goeker M."/>
        </authorList>
    </citation>
    <scope>NUCLEOTIDE SEQUENCE [LARGE SCALE GENOMIC DNA]</scope>
    <source>
        <strain evidence="1 2">DSM 29050</strain>
    </source>
</reference>
<dbReference type="EMBL" id="JACIEA010000002">
    <property type="protein sequence ID" value="MBB3943403.1"/>
    <property type="molecule type" value="Genomic_DNA"/>
</dbReference>
<protein>
    <submittedName>
        <fullName evidence="1">Uncharacterized protein</fullName>
    </submittedName>
</protein>
<dbReference type="Proteomes" id="UP000581447">
    <property type="component" value="Unassembled WGS sequence"/>
</dbReference>
<keyword evidence="2" id="KW-1185">Reference proteome</keyword>
<evidence type="ECO:0000313" key="1">
    <source>
        <dbReference type="EMBL" id="MBB3943403.1"/>
    </source>
</evidence>